<comment type="caution">
    <text evidence="8">The sequence shown here is derived from an EMBL/GenBank/DDBJ whole genome shotgun (WGS) entry which is preliminary data.</text>
</comment>
<dbReference type="Pfam" id="PF03743">
    <property type="entry name" value="TrbI"/>
    <property type="match status" value="1"/>
</dbReference>
<keyword evidence="5 7" id="KW-0472">Membrane</keyword>
<dbReference type="EMBL" id="JBDIME010000035">
    <property type="protein sequence ID" value="MEN2792907.1"/>
    <property type="molecule type" value="Genomic_DNA"/>
</dbReference>
<protein>
    <submittedName>
        <fullName evidence="8">TrbI/VirB10 family protein</fullName>
    </submittedName>
</protein>
<gene>
    <name evidence="8" type="ORF">ABC974_24985</name>
</gene>
<organism evidence="8 9">
    <name type="scientific">Sphingomonas oligophenolica</name>
    <dbReference type="NCBI Taxonomy" id="301154"/>
    <lineage>
        <taxon>Bacteria</taxon>
        <taxon>Pseudomonadati</taxon>
        <taxon>Pseudomonadota</taxon>
        <taxon>Alphaproteobacteria</taxon>
        <taxon>Sphingomonadales</taxon>
        <taxon>Sphingomonadaceae</taxon>
        <taxon>Sphingomonas</taxon>
    </lineage>
</organism>
<feature type="compositionally biased region" description="Basic and acidic residues" evidence="6">
    <location>
        <begin position="200"/>
        <end position="212"/>
    </location>
</feature>
<dbReference type="CDD" id="cd16429">
    <property type="entry name" value="VirB10"/>
    <property type="match status" value="1"/>
</dbReference>
<evidence type="ECO:0000256" key="1">
    <source>
        <dbReference type="ARBA" id="ARBA00004167"/>
    </source>
</evidence>
<feature type="region of interest" description="Disordered" evidence="6">
    <location>
        <begin position="179"/>
        <end position="212"/>
    </location>
</feature>
<evidence type="ECO:0000313" key="8">
    <source>
        <dbReference type="EMBL" id="MEN2792907.1"/>
    </source>
</evidence>
<dbReference type="Proteomes" id="UP001419910">
    <property type="component" value="Unassembled WGS sequence"/>
</dbReference>
<evidence type="ECO:0000256" key="2">
    <source>
        <dbReference type="ARBA" id="ARBA00010265"/>
    </source>
</evidence>
<feature type="compositionally biased region" description="Polar residues" evidence="6">
    <location>
        <begin position="1"/>
        <end position="15"/>
    </location>
</feature>
<keyword evidence="3 7" id="KW-0812">Transmembrane</keyword>
<keyword evidence="9" id="KW-1185">Reference proteome</keyword>
<evidence type="ECO:0000313" key="9">
    <source>
        <dbReference type="Proteomes" id="UP001419910"/>
    </source>
</evidence>
<evidence type="ECO:0000256" key="4">
    <source>
        <dbReference type="ARBA" id="ARBA00022989"/>
    </source>
</evidence>
<evidence type="ECO:0000256" key="6">
    <source>
        <dbReference type="SAM" id="MobiDB-lite"/>
    </source>
</evidence>
<dbReference type="InterPro" id="IPR005498">
    <property type="entry name" value="T4SS_VirB10/TraB/TrbI"/>
</dbReference>
<feature type="transmembrane region" description="Helical" evidence="7">
    <location>
        <begin position="50"/>
        <end position="71"/>
    </location>
</feature>
<evidence type="ECO:0000256" key="5">
    <source>
        <dbReference type="ARBA" id="ARBA00023136"/>
    </source>
</evidence>
<dbReference type="RefSeq" id="WP_343889176.1">
    <property type="nucleotide sequence ID" value="NZ_BAAAEH010000017.1"/>
</dbReference>
<accession>A0ABU9YAS8</accession>
<dbReference type="InterPro" id="IPR042217">
    <property type="entry name" value="T4SS_VirB10/TrbI"/>
</dbReference>
<keyword evidence="4 7" id="KW-1133">Transmembrane helix</keyword>
<comment type="similarity">
    <text evidence="2">Belongs to the TrbI/VirB10 family.</text>
</comment>
<reference evidence="8 9" key="1">
    <citation type="submission" date="2024-05" db="EMBL/GenBank/DDBJ databases">
        <authorList>
            <person name="Liu Q."/>
            <person name="Xin Y.-H."/>
        </authorList>
    </citation>
    <scope>NUCLEOTIDE SEQUENCE [LARGE SCALE GENOMIC DNA]</scope>
    <source>
        <strain evidence="8 9">CGMCC 1.10181</strain>
    </source>
</reference>
<dbReference type="Gene3D" id="2.40.128.260">
    <property type="entry name" value="Type IV secretion system, VirB10/TraB/TrbI"/>
    <property type="match status" value="1"/>
</dbReference>
<sequence>MSEDPQSAGQGPQSEEQAEAPLVPPPQGKVDPETLVLRARPARAIRFKRGVIVSIAAMAAAGVVGTAWFALEPHALHLAAGGDDQAVGAKPPANTLSVLPESYAAVPKLGPPLPGDLGRPILDRQRQLGAEPPPAIPASIAQSAEEARQRQVAELKAARESGLLVRSGNHATEVAATGTAMPGSTVPGAPAPDTTPRIGMDPDRDPNAQQRKSDFTHAVDETGDTNPHPLVPLPSPYTLSAGSIIAGSLITGLRSDLPGLVTAQVTERVYDSATGRILLIPQGARLIGSYDSVIAFGQRRALVVWQRILFPDGSSVRIDNVPTTDPSGYAGLADKVDFHTWTLLKGVVLSTLLGVGAELQFSGESDLVQALRESTQQSVSRAGDQLTSRNLQVQPTITIRPGAPIRLVVHQDLVLKPWQEDR</sequence>
<proteinExistence type="inferred from homology"/>
<comment type="subcellular location">
    <subcellularLocation>
        <location evidence="1">Membrane</location>
        <topology evidence="1">Single-pass membrane protein</topology>
    </subcellularLocation>
</comment>
<feature type="region of interest" description="Disordered" evidence="6">
    <location>
        <begin position="1"/>
        <end position="33"/>
    </location>
</feature>
<evidence type="ECO:0000256" key="7">
    <source>
        <dbReference type="SAM" id="Phobius"/>
    </source>
</evidence>
<name>A0ABU9YAS8_9SPHN</name>
<evidence type="ECO:0000256" key="3">
    <source>
        <dbReference type="ARBA" id="ARBA00022692"/>
    </source>
</evidence>